<dbReference type="STRING" id="1036808.A0A0C3ECK8"/>
<proteinExistence type="predicted"/>
<protein>
    <submittedName>
        <fullName evidence="1">Uncharacterized protein</fullName>
    </submittedName>
</protein>
<dbReference type="OrthoDB" id="3253976at2759"/>
<dbReference type="HOGENOM" id="CLU_078038_0_0_1"/>
<dbReference type="AlphaFoldDB" id="A0A0C3ECK8"/>
<reference evidence="2" key="2">
    <citation type="submission" date="2015-01" db="EMBL/GenBank/DDBJ databases">
        <title>Evolutionary Origins and Diversification of the Mycorrhizal Mutualists.</title>
        <authorList>
            <consortium name="DOE Joint Genome Institute"/>
            <consortium name="Mycorrhizal Genomics Consortium"/>
            <person name="Kohler A."/>
            <person name="Kuo A."/>
            <person name="Nagy L.G."/>
            <person name="Floudas D."/>
            <person name="Copeland A."/>
            <person name="Barry K.W."/>
            <person name="Cichocki N."/>
            <person name="Veneault-Fourrey C."/>
            <person name="LaButti K."/>
            <person name="Lindquist E.A."/>
            <person name="Lipzen A."/>
            <person name="Lundell T."/>
            <person name="Morin E."/>
            <person name="Murat C."/>
            <person name="Riley R."/>
            <person name="Ohm R."/>
            <person name="Sun H."/>
            <person name="Tunlid A."/>
            <person name="Henrissat B."/>
            <person name="Grigoriev I.V."/>
            <person name="Hibbett D.S."/>
            <person name="Martin F."/>
        </authorList>
    </citation>
    <scope>NUCLEOTIDE SEQUENCE [LARGE SCALE GENOMIC DNA]</scope>
    <source>
        <strain evidence="2">Foug A</strain>
    </source>
</reference>
<accession>A0A0C3ECK8</accession>
<gene>
    <name evidence="1" type="ORF">SCLCIDRAFT_442503</name>
</gene>
<keyword evidence="2" id="KW-1185">Reference proteome</keyword>
<organism evidence="1 2">
    <name type="scientific">Scleroderma citrinum Foug A</name>
    <dbReference type="NCBI Taxonomy" id="1036808"/>
    <lineage>
        <taxon>Eukaryota</taxon>
        <taxon>Fungi</taxon>
        <taxon>Dikarya</taxon>
        <taxon>Basidiomycota</taxon>
        <taxon>Agaricomycotina</taxon>
        <taxon>Agaricomycetes</taxon>
        <taxon>Agaricomycetidae</taxon>
        <taxon>Boletales</taxon>
        <taxon>Sclerodermatineae</taxon>
        <taxon>Sclerodermataceae</taxon>
        <taxon>Scleroderma</taxon>
    </lineage>
</organism>
<dbReference type="EMBL" id="KN822021">
    <property type="protein sequence ID" value="KIM65661.1"/>
    <property type="molecule type" value="Genomic_DNA"/>
</dbReference>
<name>A0A0C3ECK8_9AGAM</name>
<evidence type="ECO:0000313" key="2">
    <source>
        <dbReference type="Proteomes" id="UP000053989"/>
    </source>
</evidence>
<dbReference type="InParanoid" id="A0A0C3ECK8"/>
<evidence type="ECO:0000313" key="1">
    <source>
        <dbReference type="EMBL" id="KIM65661.1"/>
    </source>
</evidence>
<sequence>MANIVLSAKSGSDWTDNELIAFNIRVNTVNAATFFNTAQLPAPLVPPVILTNEKRPQGPIPKPTRLFFRHMKDAATGEESSVNAFAAFLLGMVEYDEPDRVIHQRKEVSFVMCGTVVTAKPSVCVMSPESQYLLLVHEGERGTSRTNPEPQLASEAIAAFYQNNLRRKLAGLPEVDSQIFPGIIMIGAVPTFYRIPITAELVNRVQAGSFPPQVTVVQRCVPPVPNPIAYPEEGLVPLANRAIVLQCFQAFKAFVGA</sequence>
<dbReference type="Proteomes" id="UP000053989">
    <property type="component" value="Unassembled WGS sequence"/>
</dbReference>
<reference evidence="1 2" key="1">
    <citation type="submission" date="2014-04" db="EMBL/GenBank/DDBJ databases">
        <authorList>
            <consortium name="DOE Joint Genome Institute"/>
            <person name="Kuo A."/>
            <person name="Kohler A."/>
            <person name="Nagy L.G."/>
            <person name="Floudas D."/>
            <person name="Copeland A."/>
            <person name="Barry K.W."/>
            <person name="Cichocki N."/>
            <person name="Veneault-Fourrey C."/>
            <person name="LaButti K."/>
            <person name="Lindquist E.A."/>
            <person name="Lipzen A."/>
            <person name="Lundell T."/>
            <person name="Morin E."/>
            <person name="Murat C."/>
            <person name="Sun H."/>
            <person name="Tunlid A."/>
            <person name="Henrissat B."/>
            <person name="Grigoriev I.V."/>
            <person name="Hibbett D.S."/>
            <person name="Martin F."/>
            <person name="Nordberg H.P."/>
            <person name="Cantor M.N."/>
            <person name="Hua S.X."/>
        </authorList>
    </citation>
    <scope>NUCLEOTIDE SEQUENCE [LARGE SCALE GENOMIC DNA]</scope>
    <source>
        <strain evidence="1 2">Foug A</strain>
    </source>
</reference>